<dbReference type="InterPro" id="IPR052165">
    <property type="entry name" value="Membrane_assoc_protease"/>
</dbReference>
<name>A0AAE3XKU2_9BACT</name>
<dbReference type="AlphaFoldDB" id="A0AAE3XKU2"/>
<feature type="domain" description="NfeD-like C-terminal" evidence="6">
    <location>
        <begin position="100"/>
        <end position="152"/>
    </location>
</feature>
<keyword evidence="7" id="KW-0378">Hydrolase</keyword>
<proteinExistence type="predicted"/>
<dbReference type="PANTHER" id="PTHR33507:SF3">
    <property type="entry name" value="INNER MEMBRANE PROTEIN YBBJ"/>
    <property type="match status" value="1"/>
</dbReference>
<dbReference type="EMBL" id="JAVDQD010000001">
    <property type="protein sequence ID" value="MDR6237839.1"/>
    <property type="molecule type" value="Genomic_DNA"/>
</dbReference>
<evidence type="ECO:0000313" key="8">
    <source>
        <dbReference type="Proteomes" id="UP001185092"/>
    </source>
</evidence>
<comment type="subcellular location">
    <subcellularLocation>
        <location evidence="1">Membrane</location>
        <topology evidence="1">Multi-pass membrane protein</topology>
    </subcellularLocation>
</comment>
<comment type="caution">
    <text evidence="7">The sequence shown here is derived from an EMBL/GenBank/DDBJ whole genome shotgun (WGS) entry which is preliminary data.</text>
</comment>
<reference evidence="7" key="1">
    <citation type="submission" date="2023-07" db="EMBL/GenBank/DDBJ databases">
        <title>Genomic Encyclopedia of Type Strains, Phase IV (KMG-IV): sequencing the most valuable type-strain genomes for metagenomic binning, comparative biology and taxonomic classification.</title>
        <authorList>
            <person name="Goeker M."/>
        </authorList>
    </citation>
    <scope>NUCLEOTIDE SEQUENCE</scope>
    <source>
        <strain evidence="7">DSM 26174</strain>
    </source>
</reference>
<feature type="transmembrane region" description="Helical" evidence="5">
    <location>
        <begin position="55"/>
        <end position="73"/>
    </location>
</feature>
<keyword evidence="3 5" id="KW-1133">Transmembrane helix</keyword>
<dbReference type="Gene3D" id="2.40.50.140">
    <property type="entry name" value="Nucleic acid-binding proteins"/>
    <property type="match status" value="1"/>
</dbReference>
<feature type="transmembrane region" description="Helical" evidence="5">
    <location>
        <begin position="30"/>
        <end position="49"/>
    </location>
</feature>
<dbReference type="PANTHER" id="PTHR33507">
    <property type="entry name" value="INNER MEMBRANE PROTEIN YBBJ"/>
    <property type="match status" value="1"/>
</dbReference>
<evidence type="ECO:0000256" key="5">
    <source>
        <dbReference type="SAM" id="Phobius"/>
    </source>
</evidence>
<organism evidence="7 8">
    <name type="scientific">Aureibacter tunicatorum</name>
    <dbReference type="NCBI Taxonomy" id="866807"/>
    <lineage>
        <taxon>Bacteria</taxon>
        <taxon>Pseudomonadati</taxon>
        <taxon>Bacteroidota</taxon>
        <taxon>Cytophagia</taxon>
        <taxon>Cytophagales</taxon>
        <taxon>Persicobacteraceae</taxon>
        <taxon>Aureibacter</taxon>
    </lineage>
</organism>
<evidence type="ECO:0000256" key="4">
    <source>
        <dbReference type="ARBA" id="ARBA00023136"/>
    </source>
</evidence>
<dbReference type="RefSeq" id="WP_309937309.1">
    <property type="nucleotide sequence ID" value="NZ_AP025305.1"/>
</dbReference>
<dbReference type="Pfam" id="PF01957">
    <property type="entry name" value="NfeD"/>
    <property type="match status" value="1"/>
</dbReference>
<dbReference type="GO" id="GO:0006508">
    <property type="term" value="P:proteolysis"/>
    <property type="evidence" value="ECO:0007669"/>
    <property type="project" value="UniProtKB-KW"/>
</dbReference>
<evidence type="ECO:0000256" key="2">
    <source>
        <dbReference type="ARBA" id="ARBA00022692"/>
    </source>
</evidence>
<accession>A0AAE3XKU2</accession>
<sequence length="156" mass="17260">MDWLIIFFLIAIGLFLIIAEIIFIPGTTFVGLLGFALSVAGIIVSYKILGSTVGNYVLAGTLVLNLTAIYFSFKSGVWNKFALHKSNPAKVNKIETHELEIGQSGICLSDMKPIGNIEIEGKRFEARTKGEFLDSGTKIKIIRFDKHKIIVEQINN</sequence>
<gene>
    <name evidence="7" type="ORF">HNQ88_000815</name>
</gene>
<keyword evidence="7" id="KW-0645">Protease</keyword>
<dbReference type="SUPFAM" id="SSF141322">
    <property type="entry name" value="NfeD domain-like"/>
    <property type="match status" value="1"/>
</dbReference>
<evidence type="ECO:0000256" key="3">
    <source>
        <dbReference type="ARBA" id="ARBA00022989"/>
    </source>
</evidence>
<protein>
    <submittedName>
        <fullName evidence="7">Membrane-bound ClpP family serine protease</fullName>
    </submittedName>
</protein>
<evidence type="ECO:0000256" key="1">
    <source>
        <dbReference type="ARBA" id="ARBA00004141"/>
    </source>
</evidence>
<dbReference type="InterPro" id="IPR012340">
    <property type="entry name" value="NA-bd_OB-fold"/>
</dbReference>
<dbReference type="GO" id="GO:0005886">
    <property type="term" value="C:plasma membrane"/>
    <property type="evidence" value="ECO:0007669"/>
    <property type="project" value="TreeGrafter"/>
</dbReference>
<dbReference type="GO" id="GO:0008233">
    <property type="term" value="F:peptidase activity"/>
    <property type="evidence" value="ECO:0007669"/>
    <property type="project" value="UniProtKB-KW"/>
</dbReference>
<dbReference type="InterPro" id="IPR002810">
    <property type="entry name" value="NfeD-like_C"/>
</dbReference>
<keyword evidence="2 5" id="KW-0812">Transmembrane</keyword>
<evidence type="ECO:0000259" key="6">
    <source>
        <dbReference type="Pfam" id="PF01957"/>
    </source>
</evidence>
<keyword evidence="8" id="KW-1185">Reference proteome</keyword>
<dbReference type="Proteomes" id="UP001185092">
    <property type="component" value="Unassembled WGS sequence"/>
</dbReference>
<feature type="transmembrane region" description="Helical" evidence="5">
    <location>
        <begin position="6"/>
        <end position="23"/>
    </location>
</feature>
<keyword evidence="4 5" id="KW-0472">Membrane</keyword>
<evidence type="ECO:0000313" key="7">
    <source>
        <dbReference type="EMBL" id="MDR6237839.1"/>
    </source>
</evidence>